<dbReference type="GO" id="GO:0004721">
    <property type="term" value="F:phosphoprotein phosphatase activity"/>
    <property type="evidence" value="ECO:0007669"/>
    <property type="project" value="UniProtKB-KW"/>
</dbReference>
<dbReference type="PANTHER" id="PTHR23339">
    <property type="entry name" value="TYROSINE SPECIFIC PROTEIN PHOSPHATASE AND DUAL SPECIFICITY PROTEIN PHOSPHATASE"/>
    <property type="match status" value="1"/>
</dbReference>
<organism evidence="5">
    <name type="scientific">Caldiarchaeum subterraneum</name>
    <dbReference type="NCBI Taxonomy" id="311458"/>
    <lineage>
        <taxon>Archaea</taxon>
        <taxon>Nitrososphaerota</taxon>
        <taxon>Candidatus Caldarchaeales</taxon>
        <taxon>Candidatus Caldarchaeaceae</taxon>
        <taxon>Candidatus Caldarchaeum</taxon>
    </lineage>
</organism>
<dbReference type="InterPro" id="IPR003595">
    <property type="entry name" value="Tyr_Pase_cat"/>
</dbReference>
<dbReference type="EMBL" id="DRWN01000019">
    <property type="protein sequence ID" value="HHK67957.1"/>
    <property type="molecule type" value="Genomic_DNA"/>
</dbReference>
<dbReference type="PROSITE" id="PS50056">
    <property type="entry name" value="TYR_PHOSPHATASE_2"/>
    <property type="match status" value="1"/>
</dbReference>
<dbReference type="PROSITE" id="PS50054">
    <property type="entry name" value="TYR_PHOSPHATASE_DUAL"/>
    <property type="match status" value="1"/>
</dbReference>
<evidence type="ECO:0000259" key="4">
    <source>
        <dbReference type="PROSITE" id="PS50056"/>
    </source>
</evidence>
<accession>A0A7C5L6S3</accession>
<protein>
    <submittedName>
        <fullName evidence="5">Uncharacterized protein</fullName>
    </submittedName>
</protein>
<reference evidence="5" key="1">
    <citation type="journal article" date="2020" name="mSystems">
        <title>Genome- and Community-Level Interaction Insights into Carbon Utilization and Element Cycling Functions of Hydrothermarchaeota in Hydrothermal Sediment.</title>
        <authorList>
            <person name="Zhou Z."/>
            <person name="Liu Y."/>
            <person name="Xu W."/>
            <person name="Pan J."/>
            <person name="Luo Z.H."/>
            <person name="Li M."/>
        </authorList>
    </citation>
    <scope>NUCLEOTIDE SEQUENCE [LARGE SCALE GENOMIC DNA]</scope>
    <source>
        <strain evidence="5">SpSt-1056</strain>
    </source>
</reference>
<feature type="domain" description="Tyrosine specific protein phosphatases" evidence="4">
    <location>
        <begin position="83"/>
        <end position="151"/>
    </location>
</feature>
<dbReference type="AlphaFoldDB" id="A0A7C5L6S3"/>
<proteinExistence type="predicted"/>
<dbReference type="SUPFAM" id="SSF52799">
    <property type="entry name" value="(Phosphotyrosine protein) phosphatases II"/>
    <property type="match status" value="1"/>
</dbReference>
<evidence type="ECO:0000313" key="5">
    <source>
        <dbReference type="EMBL" id="HHK67957.1"/>
    </source>
</evidence>
<comment type="caution">
    <text evidence="5">The sequence shown here is derived from an EMBL/GenBank/DDBJ whole genome shotgun (WGS) entry which is preliminary data.</text>
</comment>
<evidence type="ECO:0000256" key="2">
    <source>
        <dbReference type="ARBA" id="ARBA00022912"/>
    </source>
</evidence>
<dbReference type="InterPro" id="IPR000387">
    <property type="entry name" value="Tyr_Pase_dom"/>
</dbReference>
<keyword evidence="2" id="KW-0904">Protein phosphatase</keyword>
<evidence type="ECO:0000259" key="3">
    <source>
        <dbReference type="PROSITE" id="PS50054"/>
    </source>
</evidence>
<evidence type="ECO:0000256" key="1">
    <source>
        <dbReference type="ARBA" id="ARBA00022801"/>
    </source>
</evidence>
<dbReference type="PROSITE" id="PS00383">
    <property type="entry name" value="TYR_PHOSPHATASE_1"/>
    <property type="match status" value="1"/>
</dbReference>
<dbReference type="Pfam" id="PF00782">
    <property type="entry name" value="DSPc"/>
    <property type="match status" value="1"/>
</dbReference>
<dbReference type="Gene3D" id="3.90.190.10">
    <property type="entry name" value="Protein tyrosine phosphatase superfamily"/>
    <property type="match status" value="1"/>
</dbReference>
<dbReference type="InterPro" id="IPR029021">
    <property type="entry name" value="Prot-tyrosine_phosphatase-like"/>
</dbReference>
<feature type="domain" description="Tyrosine-protein phosphatase" evidence="3">
    <location>
        <begin position="18"/>
        <end position="163"/>
    </location>
</feature>
<dbReference type="InterPro" id="IPR020422">
    <property type="entry name" value="TYR_PHOSPHATASE_DUAL_dom"/>
</dbReference>
<gene>
    <name evidence="5" type="ORF">ENM11_02220</name>
</gene>
<dbReference type="InterPro" id="IPR000340">
    <property type="entry name" value="Dual-sp_phosphatase_cat-dom"/>
</dbReference>
<dbReference type="SMART" id="SM00195">
    <property type="entry name" value="DSPc"/>
    <property type="match status" value="1"/>
</dbReference>
<dbReference type="InterPro" id="IPR050561">
    <property type="entry name" value="PTP"/>
</dbReference>
<sequence>MPGFLRRLQGLFTEGPPNFSEVLENIAASGLPSQPWHIRFLVSKGVSAIVSLTEKPLPKRLVENMGIKYFHFPLEDHMPADPHELLKIVNTVDRLVEDGHKVLIHCMAGYGRTGMVLAAYIMKKKGLGWMESLEKTRRIRPGSVEKNQEKTLQEFETIVRAGS</sequence>
<dbReference type="SMART" id="SM00404">
    <property type="entry name" value="PTPc_motif"/>
    <property type="match status" value="1"/>
</dbReference>
<keyword evidence="1" id="KW-0378">Hydrolase</keyword>
<dbReference type="InterPro" id="IPR016130">
    <property type="entry name" value="Tyr_Pase_AS"/>
</dbReference>
<name>A0A7C5L6S3_CALS0</name>
<dbReference type="FunFam" id="3.90.190.10:FF:000157">
    <property type="entry name" value="Protein-tyrosine phosphatase"/>
    <property type="match status" value="1"/>
</dbReference>